<dbReference type="STRING" id="935791.I3EF43"/>
<evidence type="ECO:0000256" key="2">
    <source>
        <dbReference type="ARBA" id="ARBA00022801"/>
    </source>
</evidence>
<dbReference type="AlphaFoldDB" id="I3EF43"/>
<keyword evidence="3 10" id="KW-0347">Helicase</keyword>
<dbReference type="Pfam" id="PF00270">
    <property type="entry name" value="DEAD"/>
    <property type="match status" value="1"/>
</dbReference>
<name>I3EF43_NEMP3</name>
<dbReference type="InParanoid" id="I3EF43"/>
<dbReference type="SMART" id="SM00490">
    <property type="entry name" value="HELICc"/>
    <property type="match status" value="1"/>
</dbReference>
<sequence>MKKEEERQQLTISADTRKPSKERASKKKSKPIIKEPERKEKIKEGEIIKIKEQIDTLLEKLEKMERTTEDISVIDIKCSLKEPNNPTKPEIKPSKEFTETVKEIKKEKREIKKRTKDVYTEENGKNHKWTDYKLKKEVLLGIQKKGFHWPSPVQSETIPYSLANKNIVARAKNGTGKTAAFTIPLLNKINPHKLVLQALILVPTRELVLQTAKVCKELGEFLRLKILPLYGGVSAKDDIIRLKGGAHIIIGTPGRVLDFITQKVIVLDKCKYLICDEADKLLSMDFKEVVYDITEHFPKQKQIEMYSATFPAMIQEYIDTYMPDTVKINLMKELTLSGVRQYYAYVKSINKLHCLKTLLTKLNLNQCFIFCNSIQTVERLAKRMTELGFTAYYIHSKMKQEDRNLVFHNFTSKGECRILVSTDLVTRGIDVPSVNVVINFDLPQSTESYLHRIGRSGRFGTEGTAVNMVTPEDVYKIREIESNLGIDMLPFSDTS</sequence>
<dbReference type="PANTHER" id="PTHR47960">
    <property type="entry name" value="DEAD-BOX ATP-DEPENDENT RNA HELICASE 50"/>
    <property type="match status" value="1"/>
</dbReference>
<evidence type="ECO:0000313" key="11">
    <source>
        <dbReference type="Proteomes" id="UP000002872"/>
    </source>
</evidence>
<feature type="domain" description="Helicase C-terminal" evidence="8">
    <location>
        <begin position="354"/>
        <end position="495"/>
    </location>
</feature>
<dbReference type="PROSITE" id="PS51192">
    <property type="entry name" value="HELICASE_ATP_BIND_1"/>
    <property type="match status" value="1"/>
</dbReference>
<dbReference type="InterPro" id="IPR001650">
    <property type="entry name" value="Helicase_C-like"/>
</dbReference>
<dbReference type="CDD" id="cd17940">
    <property type="entry name" value="DEADc_DDX6"/>
    <property type="match status" value="1"/>
</dbReference>
<dbReference type="VEuPathDB" id="MicrosporidiaDB:NEQG_01912"/>
<evidence type="ECO:0000256" key="5">
    <source>
        <dbReference type="PROSITE-ProRule" id="PRU00552"/>
    </source>
</evidence>
<dbReference type="InterPro" id="IPR014001">
    <property type="entry name" value="Helicase_ATP-bd"/>
</dbReference>
<dbReference type="InterPro" id="IPR014014">
    <property type="entry name" value="RNA_helicase_DEAD_Q_motif"/>
</dbReference>
<keyword evidence="2" id="KW-0378">Hydrolase</keyword>
<dbReference type="PROSITE" id="PS51194">
    <property type="entry name" value="HELICASE_CTER"/>
    <property type="match status" value="1"/>
</dbReference>
<dbReference type="Proteomes" id="UP000002872">
    <property type="component" value="Unassembled WGS sequence"/>
</dbReference>
<dbReference type="OrthoDB" id="10265785at2759"/>
<dbReference type="HOGENOM" id="CLU_003041_1_0_1"/>
<feature type="short sequence motif" description="Q motif" evidence="5">
    <location>
        <begin position="127"/>
        <end position="155"/>
    </location>
</feature>
<dbReference type="GO" id="GO:0003724">
    <property type="term" value="F:RNA helicase activity"/>
    <property type="evidence" value="ECO:0007669"/>
    <property type="project" value="InterPro"/>
</dbReference>
<proteinExistence type="predicted"/>
<reference evidence="10" key="1">
    <citation type="submission" date="2011-01" db="EMBL/GenBank/DDBJ databases">
        <title>The Genome Sequence of Nematocida parisii strain ERTm3.</title>
        <authorList>
            <consortium name="The Broad Institute Genome Sequencing Platform"/>
            <consortium name="The Broad Institute Genome Sequencing Center for Infectious Disease"/>
            <person name="Cuomo C."/>
            <person name="Troemel E."/>
            <person name="Young S.K."/>
            <person name="Zeng Q."/>
            <person name="Gargeya S."/>
            <person name="Fitzgerald M."/>
            <person name="Haas B."/>
            <person name="Abouelleil A."/>
            <person name="Alvarado L."/>
            <person name="Arachchi H.M."/>
            <person name="Berlin A."/>
            <person name="Chapman S.B."/>
            <person name="Gearin G."/>
            <person name="Goldberg J."/>
            <person name="Griggs A."/>
            <person name="Gujja S."/>
            <person name="Hansen M."/>
            <person name="Heiman D."/>
            <person name="Howarth C."/>
            <person name="Larimer J."/>
            <person name="Lui A."/>
            <person name="MacDonald P.J.P."/>
            <person name="McCowen C."/>
            <person name="Montmayeur A."/>
            <person name="Murphy C."/>
            <person name="Neiman D."/>
            <person name="Pearson M."/>
            <person name="Priest M."/>
            <person name="Roberts A."/>
            <person name="Saif S."/>
            <person name="Shea T."/>
            <person name="Sisk P."/>
            <person name="Stolte C."/>
            <person name="Sykes S."/>
            <person name="Wortman J."/>
            <person name="Nusbaum C."/>
            <person name="Birren B."/>
        </authorList>
    </citation>
    <scope>NUCLEOTIDE SEQUENCE</scope>
    <source>
        <strain evidence="10">ERTm3</strain>
    </source>
</reference>
<evidence type="ECO:0000313" key="10">
    <source>
        <dbReference type="EMBL" id="EIJ87840.1"/>
    </source>
</evidence>
<feature type="region of interest" description="Disordered" evidence="6">
    <location>
        <begin position="1"/>
        <end position="38"/>
    </location>
</feature>
<dbReference type="EMBL" id="GL870880">
    <property type="protein sequence ID" value="EIJ87840.1"/>
    <property type="molecule type" value="Genomic_DNA"/>
</dbReference>
<dbReference type="OMA" id="PRDHQMI"/>
<keyword evidence="4" id="KW-0067">ATP-binding</keyword>
<dbReference type="CDD" id="cd18787">
    <property type="entry name" value="SF2_C_DEAD"/>
    <property type="match status" value="1"/>
</dbReference>
<gene>
    <name evidence="10" type="ORF">NEQG_01912</name>
</gene>
<dbReference type="PROSITE" id="PS51195">
    <property type="entry name" value="Q_MOTIF"/>
    <property type="match status" value="1"/>
</dbReference>
<dbReference type="GO" id="GO:0005524">
    <property type="term" value="F:ATP binding"/>
    <property type="evidence" value="ECO:0007669"/>
    <property type="project" value="UniProtKB-KW"/>
</dbReference>
<evidence type="ECO:0000259" key="8">
    <source>
        <dbReference type="PROSITE" id="PS51194"/>
    </source>
</evidence>
<dbReference type="SUPFAM" id="SSF52540">
    <property type="entry name" value="P-loop containing nucleoside triphosphate hydrolases"/>
    <property type="match status" value="1"/>
</dbReference>
<dbReference type="InterPro" id="IPR011545">
    <property type="entry name" value="DEAD/DEAH_box_helicase_dom"/>
</dbReference>
<feature type="domain" description="Helicase ATP-binding" evidence="7">
    <location>
        <begin position="158"/>
        <end position="328"/>
    </location>
</feature>
<dbReference type="Pfam" id="PF00271">
    <property type="entry name" value="Helicase_C"/>
    <property type="match status" value="1"/>
</dbReference>
<dbReference type="GO" id="GO:0003676">
    <property type="term" value="F:nucleic acid binding"/>
    <property type="evidence" value="ECO:0007669"/>
    <property type="project" value="InterPro"/>
</dbReference>
<organism evidence="10 11">
    <name type="scientific">Nematocida parisii (strain ERTm3)</name>
    <name type="common">Nematode killer fungus</name>
    <dbReference type="NCBI Taxonomy" id="935791"/>
    <lineage>
        <taxon>Eukaryota</taxon>
        <taxon>Fungi</taxon>
        <taxon>Fungi incertae sedis</taxon>
        <taxon>Microsporidia</taxon>
        <taxon>Nematocida</taxon>
    </lineage>
</organism>
<accession>I3EF43</accession>
<evidence type="ECO:0000256" key="6">
    <source>
        <dbReference type="SAM" id="MobiDB-lite"/>
    </source>
</evidence>
<dbReference type="GO" id="GO:0016787">
    <property type="term" value="F:hydrolase activity"/>
    <property type="evidence" value="ECO:0007669"/>
    <property type="project" value="UniProtKB-KW"/>
</dbReference>
<dbReference type="Gene3D" id="3.40.50.300">
    <property type="entry name" value="P-loop containing nucleotide triphosphate hydrolases"/>
    <property type="match status" value="2"/>
</dbReference>
<evidence type="ECO:0000256" key="4">
    <source>
        <dbReference type="ARBA" id="ARBA00022840"/>
    </source>
</evidence>
<feature type="domain" description="DEAD-box RNA helicase Q" evidence="9">
    <location>
        <begin position="127"/>
        <end position="155"/>
    </location>
</feature>
<evidence type="ECO:0000259" key="9">
    <source>
        <dbReference type="PROSITE" id="PS51195"/>
    </source>
</evidence>
<evidence type="ECO:0000256" key="1">
    <source>
        <dbReference type="ARBA" id="ARBA00022741"/>
    </source>
</evidence>
<keyword evidence="1" id="KW-0547">Nucleotide-binding</keyword>
<evidence type="ECO:0000256" key="3">
    <source>
        <dbReference type="ARBA" id="ARBA00022806"/>
    </source>
</evidence>
<protein>
    <submittedName>
        <fullName evidence="10">RNA helicase</fullName>
    </submittedName>
</protein>
<evidence type="ECO:0000259" key="7">
    <source>
        <dbReference type="PROSITE" id="PS51192"/>
    </source>
</evidence>
<dbReference type="SMART" id="SM00487">
    <property type="entry name" value="DEXDc"/>
    <property type="match status" value="1"/>
</dbReference>
<keyword evidence="11" id="KW-1185">Reference proteome</keyword>
<dbReference type="FunCoup" id="I3EF43">
    <property type="interactions" value="275"/>
</dbReference>
<dbReference type="InterPro" id="IPR027417">
    <property type="entry name" value="P-loop_NTPase"/>
</dbReference>